<evidence type="ECO:0000256" key="1">
    <source>
        <dbReference type="ARBA" id="ARBA00022450"/>
    </source>
</evidence>
<keyword evidence="1" id="KW-0596">Phosphopantetheine</keyword>
<dbReference type="InterPro" id="IPR023213">
    <property type="entry name" value="CAT-like_dom_sf"/>
</dbReference>
<dbReference type="GO" id="GO:0031177">
    <property type="term" value="F:phosphopantetheine binding"/>
    <property type="evidence" value="ECO:0007669"/>
    <property type="project" value="InterPro"/>
</dbReference>
<dbReference type="SMART" id="SM01294">
    <property type="entry name" value="PKS_PP_betabranch"/>
    <property type="match status" value="1"/>
</dbReference>
<protein>
    <submittedName>
        <fullName evidence="5">Non-ribosomal peptide synthetase</fullName>
    </submittedName>
</protein>
<dbReference type="InterPro" id="IPR006162">
    <property type="entry name" value="Ppantetheine_attach_site"/>
</dbReference>
<evidence type="ECO:0000256" key="3">
    <source>
        <dbReference type="SAM" id="Coils"/>
    </source>
</evidence>
<dbReference type="FunFam" id="3.40.50.980:FF:000001">
    <property type="entry name" value="Non-ribosomal peptide synthetase"/>
    <property type="match status" value="1"/>
</dbReference>
<dbReference type="GO" id="GO:0005737">
    <property type="term" value="C:cytoplasm"/>
    <property type="evidence" value="ECO:0007669"/>
    <property type="project" value="TreeGrafter"/>
</dbReference>
<dbReference type="SUPFAM" id="SSF56801">
    <property type="entry name" value="Acetyl-CoA synthetase-like"/>
    <property type="match status" value="1"/>
</dbReference>
<reference evidence="5 6" key="1">
    <citation type="submission" date="2017-12" db="EMBL/GenBank/DDBJ databases">
        <authorList>
            <person name="Paulsen S."/>
            <person name="Gram L.K."/>
        </authorList>
    </citation>
    <scope>NUCLEOTIDE SEQUENCE [LARGE SCALE GENOMIC DNA]</scope>
    <source>
        <strain evidence="5 6">S1607</strain>
    </source>
</reference>
<dbReference type="PANTHER" id="PTHR45527">
    <property type="entry name" value="NONRIBOSOMAL PEPTIDE SYNTHETASE"/>
    <property type="match status" value="1"/>
</dbReference>
<dbReference type="Proteomes" id="UP000305423">
    <property type="component" value="Unassembled WGS sequence"/>
</dbReference>
<dbReference type="PROSITE" id="PS00012">
    <property type="entry name" value="PHOSPHOPANTETHEINE"/>
    <property type="match status" value="1"/>
</dbReference>
<dbReference type="PROSITE" id="PS00455">
    <property type="entry name" value="AMP_BINDING"/>
    <property type="match status" value="1"/>
</dbReference>
<dbReference type="GO" id="GO:0043041">
    <property type="term" value="P:amino acid activation for nonribosomal peptide biosynthetic process"/>
    <property type="evidence" value="ECO:0007669"/>
    <property type="project" value="TreeGrafter"/>
</dbReference>
<name>A0AAQ2EXH0_PSEO7</name>
<dbReference type="GO" id="GO:0044550">
    <property type="term" value="P:secondary metabolite biosynthetic process"/>
    <property type="evidence" value="ECO:0007669"/>
    <property type="project" value="TreeGrafter"/>
</dbReference>
<feature type="coiled-coil region" evidence="3">
    <location>
        <begin position="533"/>
        <end position="563"/>
    </location>
</feature>
<gene>
    <name evidence="5" type="ORF">CWB74_03390</name>
</gene>
<dbReference type="RefSeq" id="WP_138527254.1">
    <property type="nucleotide sequence ID" value="NZ_PNED01000032.1"/>
</dbReference>
<evidence type="ECO:0000313" key="6">
    <source>
        <dbReference type="Proteomes" id="UP000305423"/>
    </source>
</evidence>
<dbReference type="InterPro" id="IPR020806">
    <property type="entry name" value="PKS_PP-bd"/>
</dbReference>
<dbReference type="InterPro" id="IPR045851">
    <property type="entry name" value="AMP-bd_C_sf"/>
</dbReference>
<evidence type="ECO:0000256" key="2">
    <source>
        <dbReference type="ARBA" id="ARBA00022553"/>
    </source>
</evidence>
<feature type="non-terminal residue" evidence="5">
    <location>
        <position position="1"/>
    </location>
</feature>
<dbReference type="Pfam" id="PF00501">
    <property type="entry name" value="AMP-binding"/>
    <property type="match status" value="1"/>
</dbReference>
<dbReference type="PANTHER" id="PTHR45527:SF1">
    <property type="entry name" value="FATTY ACID SYNTHASE"/>
    <property type="match status" value="1"/>
</dbReference>
<evidence type="ECO:0000259" key="4">
    <source>
        <dbReference type="PROSITE" id="PS50075"/>
    </source>
</evidence>
<dbReference type="SMART" id="SM00823">
    <property type="entry name" value="PKS_PP"/>
    <property type="match status" value="1"/>
</dbReference>
<dbReference type="InterPro" id="IPR010071">
    <property type="entry name" value="AA_adenyl_dom"/>
</dbReference>
<reference evidence="6" key="2">
    <citation type="submission" date="2019-06" db="EMBL/GenBank/DDBJ databases">
        <title>Co-occurence of chitin degradation, pigmentation and bioactivity in marine Pseudoalteromonas.</title>
        <authorList>
            <person name="Sonnenschein E.C."/>
            <person name="Bech P.K."/>
        </authorList>
    </citation>
    <scope>NUCLEOTIDE SEQUENCE [LARGE SCALE GENOMIC DNA]</scope>
    <source>
        <strain evidence="6">S1607</strain>
    </source>
</reference>
<keyword evidence="3" id="KW-0175">Coiled coil</keyword>
<dbReference type="InterPro" id="IPR042099">
    <property type="entry name" value="ANL_N_sf"/>
</dbReference>
<sequence>FENYPVDAIQTQTGAALPVEAVESVDITTYPMTLTARLDKTLVLKFEYQNTVLSESGAAQLLAHLQQLLHLLSSPGDNTLRDIKCGMLSNQARKEIFTRSVGEQIHFPGARCFHHRFEQQVRRNGDAIAACHGPHTVHYAALNRRANQLAYWLIEQGVTQGQLVGIFAHRSIDVLCAMLAIMKAGGAFVCLDPVNPDERLTYMIEDAGMTHLIVDPACRMRIDTTAQLSLFDITQSATVLSDMPVDNPQVAVQGSDVAYMIYTSGSTGNPKGALVHHSGALNHIEAEFAKFGLTDEENALKKADFLQCAASSCDVSVWQFLAPLMCGGKTVILDEITDVHTMVSLIRQYQIDLVEVAPVVLQLLVSYLDSLTESQRQLPGLKYIMTTGEPTPVPLVNKWLNMYPLVPVMNCYGPTEASDDITYEITRVPLPAGTTRVSIGKPLPNLAILILDEELDLMPEGVAGELCVAGIGVGPGYWNNVAKTQASFVPNPYQHEPLMPMYSERLYRTGDLGYYDEHGNIELLGRKDEQIKIRGLRVELGEIEAALEAIEQVQQAVVVVKNNELGEAALCAYWTGEPGVTLTRKEFRLRLGQALPEHMLPVSYNQLEKMPTNAADKIDKFALPEPNFTSQQTYVEAQTETEAVVAELVAALLQLEVAAVSLADSFFELGGHSILSVRLVSEIQHRFGVSVPLGFIFTLSDLRELAAEIDVLRPQQQDSAQFAQLTAESQTDTDELII</sequence>
<accession>A0AAQ2EXH0</accession>
<feature type="domain" description="Carrier" evidence="4">
    <location>
        <begin position="636"/>
        <end position="713"/>
    </location>
</feature>
<dbReference type="Gene3D" id="3.40.50.12780">
    <property type="entry name" value="N-terminal domain of ligase-like"/>
    <property type="match status" value="1"/>
</dbReference>
<dbReference type="Gene3D" id="3.30.559.30">
    <property type="entry name" value="Nonribosomal peptide synthetase, condensation domain"/>
    <property type="match status" value="1"/>
</dbReference>
<dbReference type="PROSITE" id="PS50075">
    <property type="entry name" value="CARRIER"/>
    <property type="match status" value="1"/>
</dbReference>
<dbReference type="CDD" id="cd05930">
    <property type="entry name" value="A_NRPS"/>
    <property type="match status" value="1"/>
</dbReference>
<comment type="caution">
    <text evidence="5">The sequence shown here is derived from an EMBL/GenBank/DDBJ whole genome shotgun (WGS) entry which is preliminary data.</text>
</comment>
<dbReference type="NCBIfam" id="TIGR01733">
    <property type="entry name" value="AA-adenyl-dom"/>
    <property type="match status" value="1"/>
</dbReference>
<dbReference type="Gene3D" id="3.30.300.30">
    <property type="match status" value="1"/>
</dbReference>
<dbReference type="EMBL" id="PNEL01000010">
    <property type="protein sequence ID" value="TMN80785.1"/>
    <property type="molecule type" value="Genomic_DNA"/>
</dbReference>
<organism evidence="5 6">
    <name type="scientific">Pseudoalteromonas piscicida</name>
    <dbReference type="NCBI Taxonomy" id="43662"/>
    <lineage>
        <taxon>Bacteria</taxon>
        <taxon>Pseudomonadati</taxon>
        <taxon>Pseudomonadota</taxon>
        <taxon>Gammaproteobacteria</taxon>
        <taxon>Alteromonadales</taxon>
        <taxon>Pseudoalteromonadaceae</taxon>
        <taxon>Pseudoalteromonas</taxon>
    </lineage>
</organism>
<dbReference type="Gene3D" id="3.30.559.10">
    <property type="entry name" value="Chloramphenicol acetyltransferase-like domain"/>
    <property type="match status" value="1"/>
</dbReference>
<dbReference type="Pfam" id="PF00550">
    <property type="entry name" value="PP-binding"/>
    <property type="match status" value="1"/>
</dbReference>
<dbReference type="InterPro" id="IPR036736">
    <property type="entry name" value="ACP-like_sf"/>
</dbReference>
<dbReference type="InterPro" id="IPR020845">
    <property type="entry name" value="AMP-binding_CS"/>
</dbReference>
<dbReference type="InterPro" id="IPR000873">
    <property type="entry name" value="AMP-dep_synth/lig_dom"/>
</dbReference>
<dbReference type="SUPFAM" id="SSF47336">
    <property type="entry name" value="ACP-like"/>
    <property type="match status" value="1"/>
</dbReference>
<dbReference type="AlphaFoldDB" id="A0AAQ2EXH0"/>
<dbReference type="Gene3D" id="1.10.1200.10">
    <property type="entry name" value="ACP-like"/>
    <property type="match status" value="1"/>
</dbReference>
<dbReference type="InterPro" id="IPR009081">
    <property type="entry name" value="PP-bd_ACP"/>
</dbReference>
<proteinExistence type="predicted"/>
<evidence type="ECO:0000313" key="5">
    <source>
        <dbReference type="EMBL" id="TMN80785.1"/>
    </source>
</evidence>
<keyword evidence="2" id="KW-0597">Phosphoprotein</keyword>